<keyword evidence="1" id="KW-1133">Transmembrane helix</keyword>
<dbReference type="KEGG" id="bsei:KMZ68_12960"/>
<protein>
    <submittedName>
        <fullName evidence="2">Uncharacterized protein</fullName>
    </submittedName>
</protein>
<feature type="transmembrane region" description="Helical" evidence="1">
    <location>
        <begin position="219"/>
        <end position="240"/>
    </location>
</feature>
<feature type="transmembrane region" description="Helical" evidence="1">
    <location>
        <begin position="267"/>
        <end position="293"/>
    </location>
</feature>
<name>A0A975RQJ3_9BRAD</name>
<evidence type="ECO:0000256" key="1">
    <source>
        <dbReference type="SAM" id="Phobius"/>
    </source>
</evidence>
<accession>A0A975RQJ3</accession>
<evidence type="ECO:0000313" key="3">
    <source>
        <dbReference type="Proteomes" id="UP000680805"/>
    </source>
</evidence>
<dbReference type="RefSeq" id="WP_215611715.1">
    <property type="nucleotide sequence ID" value="NZ_CP076135.1"/>
</dbReference>
<dbReference type="EMBL" id="CP076135">
    <property type="protein sequence ID" value="QWG15974.1"/>
    <property type="molecule type" value="Genomic_DNA"/>
</dbReference>
<dbReference type="Proteomes" id="UP000680805">
    <property type="component" value="Chromosome"/>
</dbReference>
<proteinExistence type="predicted"/>
<dbReference type="AlphaFoldDB" id="A0A975RQJ3"/>
<evidence type="ECO:0000313" key="2">
    <source>
        <dbReference type="EMBL" id="QWG15974.1"/>
    </source>
</evidence>
<reference evidence="2" key="1">
    <citation type="submission" date="2021-06" db="EMBL/GenBank/DDBJ databases">
        <title>Bradyrhizobium sp. S2-11-2 Genome sequencing.</title>
        <authorList>
            <person name="Jin L."/>
        </authorList>
    </citation>
    <scope>NUCLEOTIDE SEQUENCE</scope>
    <source>
        <strain evidence="2">S2-11-2</strain>
    </source>
</reference>
<feature type="transmembrane region" description="Helical" evidence="1">
    <location>
        <begin position="81"/>
        <end position="101"/>
    </location>
</feature>
<feature type="transmembrane region" description="Helical" evidence="1">
    <location>
        <begin position="12"/>
        <end position="32"/>
    </location>
</feature>
<organism evidence="2 3">
    <name type="scientific">Bradyrhizobium sediminis</name>
    <dbReference type="NCBI Taxonomy" id="2840469"/>
    <lineage>
        <taxon>Bacteria</taxon>
        <taxon>Pseudomonadati</taxon>
        <taxon>Pseudomonadota</taxon>
        <taxon>Alphaproteobacteria</taxon>
        <taxon>Hyphomicrobiales</taxon>
        <taxon>Nitrobacteraceae</taxon>
        <taxon>Bradyrhizobium</taxon>
    </lineage>
</organism>
<feature type="transmembrane region" description="Helical" evidence="1">
    <location>
        <begin position="121"/>
        <end position="147"/>
    </location>
</feature>
<sequence length="294" mass="31969">MTPFLSSACEWSSHVTAGISASAILGLLFWKADGLFSDSGRKLVYARIMATASRPDDPALAAELSDFLGGFYSRKVPARRFFGFLLGMSVGTMLMVLAFYIAQTPGLFCQLLSDPMASRLFFGQVIGNGIVVLLLSNYFGLLLNQLVFGVAPQFRSSTIYAVLLVEMLVKIVIFVVVTAVVYVAYAVYADAFTGSPVRALKAVAPTIRDAIAFGNLTSVYLYATIIFSLPLFIVALIRFMSTHPSVSHVMERSLFFLNFENKPVRTLAVALGILFALFSTVAYVVVGLLATMVR</sequence>
<keyword evidence="1" id="KW-0472">Membrane</keyword>
<gene>
    <name evidence="2" type="ORF">KMZ68_12960</name>
</gene>
<feature type="transmembrane region" description="Helical" evidence="1">
    <location>
        <begin position="159"/>
        <end position="188"/>
    </location>
</feature>
<keyword evidence="1" id="KW-0812">Transmembrane</keyword>